<name>A0AAN7WP69_9SACH</name>
<dbReference type="Gene3D" id="1.25.40.10">
    <property type="entry name" value="Tetratricopeptide repeat domain"/>
    <property type="match status" value="1"/>
</dbReference>
<keyword evidence="3" id="KW-1185">Reference proteome</keyword>
<dbReference type="PROSITE" id="PS50005">
    <property type="entry name" value="TPR"/>
    <property type="match status" value="1"/>
</dbReference>
<evidence type="ECO:0000313" key="3">
    <source>
        <dbReference type="Proteomes" id="UP001306508"/>
    </source>
</evidence>
<comment type="caution">
    <text evidence="2">The sequence shown here is derived from an EMBL/GenBank/DDBJ whole genome shotgun (WGS) entry which is preliminary data.</text>
</comment>
<feature type="repeat" description="TPR" evidence="1">
    <location>
        <begin position="140"/>
        <end position="173"/>
    </location>
</feature>
<dbReference type="Proteomes" id="UP001306508">
    <property type="component" value="Unassembled WGS sequence"/>
</dbReference>
<proteinExistence type="predicted"/>
<keyword evidence="1" id="KW-0802">TPR repeat</keyword>
<dbReference type="AlphaFoldDB" id="A0AAN7WP69"/>
<dbReference type="SUPFAM" id="SSF48452">
    <property type="entry name" value="TPR-like"/>
    <property type="match status" value="1"/>
</dbReference>
<accession>A0AAN7WP69</accession>
<evidence type="ECO:0000313" key="2">
    <source>
        <dbReference type="EMBL" id="KAK5781218.1"/>
    </source>
</evidence>
<evidence type="ECO:0000256" key="1">
    <source>
        <dbReference type="PROSITE-ProRule" id="PRU00339"/>
    </source>
</evidence>
<gene>
    <name evidence="2" type="ORF">RI543_001615</name>
</gene>
<dbReference type="EMBL" id="JAWIZZ010000038">
    <property type="protein sequence ID" value="KAK5781218.1"/>
    <property type="molecule type" value="Genomic_DNA"/>
</dbReference>
<organism evidence="2 3">
    <name type="scientific">Arxiozyma heterogenica</name>
    <dbReference type="NCBI Taxonomy" id="278026"/>
    <lineage>
        <taxon>Eukaryota</taxon>
        <taxon>Fungi</taxon>
        <taxon>Dikarya</taxon>
        <taxon>Ascomycota</taxon>
        <taxon>Saccharomycotina</taxon>
        <taxon>Saccharomycetes</taxon>
        <taxon>Saccharomycetales</taxon>
        <taxon>Saccharomycetaceae</taxon>
        <taxon>Arxiozyma</taxon>
    </lineage>
</organism>
<protein>
    <submittedName>
        <fullName evidence="2">Uncharacterized protein</fullName>
    </submittedName>
</protein>
<dbReference type="InterPro" id="IPR011990">
    <property type="entry name" value="TPR-like_helical_dom_sf"/>
</dbReference>
<sequence length="194" mass="21895">MSILYNENSKLISLSDSEETNEPFSINVDQINSLTKSLIGESNNNFTPKPNDNTTKLIKNLFDSGLAKMKQQKLKEALKNVSLAIEMSRRSRNSYEAFALQLQELQFMLKHKIDLELILNKPIDALQDLELLLGIGLTTSDVFIRLTDSLLKLGQYKEAVVVCERGLSFSPNETKLKALNLQCNRLLAEYNGDI</sequence>
<dbReference type="InterPro" id="IPR019734">
    <property type="entry name" value="TPR_rpt"/>
</dbReference>
<reference evidence="3" key="1">
    <citation type="submission" date="2023-07" db="EMBL/GenBank/DDBJ databases">
        <title>A draft genome of Kazachstania heterogenica Y-27499.</title>
        <authorList>
            <person name="Donic C."/>
            <person name="Kralova J.S."/>
            <person name="Fidel L."/>
            <person name="Ben-Dor S."/>
            <person name="Jung S."/>
        </authorList>
    </citation>
    <scope>NUCLEOTIDE SEQUENCE [LARGE SCALE GENOMIC DNA]</scope>
    <source>
        <strain evidence="3">Y27499</strain>
    </source>
</reference>